<comment type="caution">
    <text evidence="2">The sequence shown here is derived from an EMBL/GenBank/DDBJ whole genome shotgun (WGS) entry which is preliminary data.</text>
</comment>
<sequence>MKCEVQRVKNNPRFRILKIEGNTYIIDLSQSIWKIIFPFLTWVIPNKIYKVDEGEISKLQVLGKDKSKNTIPILLTAGIGIFLGNLLTVLTDYLELGSTPVFNVALSGIVIILLFGLRSYLSNLNKQKFYNVITLDKTLQERIWINPKSLKHFMQCFFYYVFSLGISLLFFLVFIQDGNLVPLIVATTFLLTMLVANAMTVLEGSTTVKFKKGN</sequence>
<feature type="transmembrane region" description="Helical" evidence="1">
    <location>
        <begin position="157"/>
        <end position="175"/>
    </location>
</feature>
<evidence type="ECO:0000256" key="1">
    <source>
        <dbReference type="SAM" id="Phobius"/>
    </source>
</evidence>
<feature type="transmembrane region" description="Helical" evidence="1">
    <location>
        <begin position="70"/>
        <end position="90"/>
    </location>
</feature>
<protein>
    <submittedName>
        <fullName evidence="2">DUF443 domain-containing protein</fullName>
    </submittedName>
</protein>
<dbReference type="RefSeq" id="WP_275119833.1">
    <property type="nucleotide sequence ID" value="NZ_JAOTPO010000014.1"/>
</dbReference>
<reference evidence="2" key="1">
    <citation type="submission" date="2024-05" db="EMBL/GenBank/DDBJ databases">
        <title>Alkalihalobacillus sp. strain MEB203 novel alkaliphilic bacterium from Lonar Lake, India.</title>
        <authorList>
            <person name="Joshi A."/>
            <person name="Thite S."/>
            <person name="Mengade P."/>
        </authorList>
    </citation>
    <scope>NUCLEOTIDE SEQUENCE</scope>
    <source>
        <strain evidence="2">MEB 203</strain>
    </source>
</reference>
<dbReference type="NCBIfam" id="TIGR01218">
    <property type="entry name" value="Gpos_tandem_5TM"/>
    <property type="match status" value="1"/>
</dbReference>
<keyword evidence="3" id="KW-1185">Reference proteome</keyword>
<feature type="transmembrane region" description="Helical" evidence="1">
    <location>
        <begin position="102"/>
        <end position="121"/>
    </location>
</feature>
<evidence type="ECO:0000313" key="2">
    <source>
        <dbReference type="EMBL" id="MDE5415228.1"/>
    </source>
</evidence>
<organism evidence="2 3">
    <name type="scientific">Alkalihalobacterium chitinilyticum</name>
    <dbReference type="NCBI Taxonomy" id="2980103"/>
    <lineage>
        <taxon>Bacteria</taxon>
        <taxon>Bacillati</taxon>
        <taxon>Bacillota</taxon>
        <taxon>Bacilli</taxon>
        <taxon>Bacillales</taxon>
        <taxon>Bacillaceae</taxon>
        <taxon>Alkalihalobacterium</taxon>
    </lineage>
</organism>
<name>A0ABT5VL92_9BACI</name>
<keyword evidence="1" id="KW-0812">Transmembrane</keyword>
<evidence type="ECO:0000313" key="3">
    <source>
        <dbReference type="Proteomes" id="UP001148125"/>
    </source>
</evidence>
<keyword evidence="1" id="KW-1133">Transmembrane helix</keyword>
<proteinExistence type="predicted"/>
<dbReference type="Proteomes" id="UP001148125">
    <property type="component" value="Unassembled WGS sequence"/>
</dbReference>
<dbReference type="EMBL" id="JAOTPO010000014">
    <property type="protein sequence ID" value="MDE5415228.1"/>
    <property type="molecule type" value="Genomic_DNA"/>
</dbReference>
<gene>
    <name evidence="2" type="ORF">N7Z68_17855</name>
</gene>
<dbReference type="Pfam" id="PF04276">
    <property type="entry name" value="DUF443"/>
    <property type="match status" value="1"/>
</dbReference>
<accession>A0ABT5VL92</accession>
<keyword evidence="1" id="KW-0472">Membrane</keyword>
<feature type="transmembrane region" description="Helical" evidence="1">
    <location>
        <begin position="181"/>
        <end position="202"/>
    </location>
</feature>
<dbReference type="InterPro" id="IPR005915">
    <property type="entry name" value="Tandem_5TM"/>
</dbReference>